<organism evidence="1 2">
    <name type="scientific">Cellvibrio japonicus (strain Ueda107)</name>
    <name type="common">Pseudomonas fluorescens subsp. cellulosa</name>
    <dbReference type="NCBI Taxonomy" id="498211"/>
    <lineage>
        <taxon>Bacteria</taxon>
        <taxon>Pseudomonadati</taxon>
        <taxon>Pseudomonadota</taxon>
        <taxon>Gammaproteobacteria</taxon>
        <taxon>Cellvibrionales</taxon>
        <taxon>Cellvibrionaceae</taxon>
        <taxon>Cellvibrio</taxon>
    </lineage>
</organism>
<dbReference type="Proteomes" id="UP000001036">
    <property type="component" value="Chromosome"/>
</dbReference>
<dbReference type="AlphaFoldDB" id="B3PDG5"/>
<reference evidence="1 2" key="1">
    <citation type="journal article" date="2008" name="J. Bacteriol.">
        <title>Insights into plant cell wall degradation from the genome sequence of the soil bacterium Cellvibrio japonicus.</title>
        <authorList>
            <person name="Deboy R.T."/>
            <person name="Mongodin E.F."/>
            <person name="Fouts D.E."/>
            <person name="Tailford L.E."/>
            <person name="Khouri H."/>
            <person name="Emerson J.B."/>
            <person name="Mohamoud Y."/>
            <person name="Watkins K."/>
            <person name="Henrissat B."/>
            <person name="Gilbert H.J."/>
            <person name="Nelson K.E."/>
        </authorList>
    </citation>
    <scope>NUCLEOTIDE SEQUENCE [LARGE SCALE GENOMIC DNA]</scope>
    <source>
        <strain evidence="1 2">Ueda107</strain>
    </source>
</reference>
<dbReference type="HOGENOM" id="CLU_1056196_0_0_6"/>
<dbReference type="eggNOG" id="ENOG5032R5Q">
    <property type="taxonomic scope" value="Bacteria"/>
</dbReference>
<gene>
    <name evidence="1" type="ordered locus">CJA_1423</name>
</gene>
<protein>
    <recommendedName>
        <fullName evidence="3">Nucleotide-diphospho-sugar transferase domain-containing protein</fullName>
    </recommendedName>
</protein>
<evidence type="ECO:0000313" key="1">
    <source>
        <dbReference type="EMBL" id="ACE85977.1"/>
    </source>
</evidence>
<sequence>MDSGPGPNKKVKKQTRQDTCQHHAKINAALIITEAYMTKTLVYQSFRTHNIPSWLTTCMTSVQNWAATQGYEYQFIDDSFFQVVPTWFADSVERQRHIMSDLARLEFADQYLNSGWDKVIWMDADLYIPHPSRFIIPNTSNFWLTAELWVDAENRQPSFSKRVNNAILVFNKENFFLKYYRDACIKIIKHKKAPMAHTEIGTKFLTGISHLLPQLKGVSLFSPFLLYSFYNKDQDLINSYLKKLESPIYAANMSLTFRDSTYENTKLDDSLYEKIMELIKELPSF</sequence>
<name>B3PDG5_CELJU</name>
<dbReference type="SUPFAM" id="SSF53448">
    <property type="entry name" value="Nucleotide-diphospho-sugar transferases"/>
    <property type="match status" value="1"/>
</dbReference>
<proteinExistence type="predicted"/>
<dbReference type="KEGG" id="cja:CJA_1423"/>
<dbReference type="EMBL" id="CP000934">
    <property type="protein sequence ID" value="ACE85977.1"/>
    <property type="molecule type" value="Genomic_DNA"/>
</dbReference>
<dbReference type="InterPro" id="IPR029044">
    <property type="entry name" value="Nucleotide-diphossugar_trans"/>
</dbReference>
<accession>B3PDG5</accession>
<evidence type="ECO:0008006" key="3">
    <source>
        <dbReference type="Google" id="ProtNLM"/>
    </source>
</evidence>
<dbReference type="STRING" id="498211.CJA_1423"/>
<keyword evidence="2" id="KW-1185">Reference proteome</keyword>
<evidence type="ECO:0000313" key="2">
    <source>
        <dbReference type="Proteomes" id="UP000001036"/>
    </source>
</evidence>